<evidence type="ECO:0000313" key="4">
    <source>
        <dbReference type="EMBL" id="KAF9075622.1"/>
    </source>
</evidence>
<keyword evidence="2" id="KW-0472">Membrane</keyword>
<proteinExistence type="predicted"/>
<evidence type="ECO:0000259" key="3">
    <source>
        <dbReference type="Pfam" id="PF24016"/>
    </source>
</evidence>
<keyword evidence="2" id="KW-0812">Transmembrane</keyword>
<dbReference type="OrthoDB" id="5570013at2759"/>
<keyword evidence="5" id="KW-1185">Reference proteome</keyword>
<dbReference type="AlphaFoldDB" id="A0A9P5Q6Q8"/>
<protein>
    <recommendedName>
        <fullName evidence="3">DUF7330 domain-containing protein</fullName>
    </recommendedName>
</protein>
<comment type="caution">
    <text evidence="4">The sequence shown here is derived from an EMBL/GenBank/DDBJ whole genome shotgun (WGS) entry which is preliminary data.</text>
</comment>
<feature type="transmembrane region" description="Helical" evidence="2">
    <location>
        <begin position="85"/>
        <end position="108"/>
    </location>
</feature>
<accession>A0A9P5Q6Q8</accession>
<keyword evidence="2" id="KW-1133">Transmembrane helix</keyword>
<organism evidence="4 5">
    <name type="scientific">Rhodocollybia butyracea</name>
    <dbReference type="NCBI Taxonomy" id="206335"/>
    <lineage>
        <taxon>Eukaryota</taxon>
        <taxon>Fungi</taxon>
        <taxon>Dikarya</taxon>
        <taxon>Basidiomycota</taxon>
        <taxon>Agaricomycotina</taxon>
        <taxon>Agaricomycetes</taxon>
        <taxon>Agaricomycetidae</taxon>
        <taxon>Agaricales</taxon>
        <taxon>Marasmiineae</taxon>
        <taxon>Omphalotaceae</taxon>
        <taxon>Rhodocollybia</taxon>
    </lineage>
</organism>
<feature type="compositionally biased region" description="Polar residues" evidence="1">
    <location>
        <begin position="13"/>
        <end position="25"/>
    </location>
</feature>
<evidence type="ECO:0000313" key="5">
    <source>
        <dbReference type="Proteomes" id="UP000772434"/>
    </source>
</evidence>
<feature type="domain" description="DUF7330" evidence="3">
    <location>
        <begin position="340"/>
        <end position="471"/>
    </location>
</feature>
<evidence type="ECO:0000256" key="1">
    <source>
        <dbReference type="SAM" id="MobiDB-lite"/>
    </source>
</evidence>
<feature type="region of interest" description="Disordered" evidence="1">
    <location>
        <begin position="1"/>
        <end position="75"/>
    </location>
</feature>
<dbReference type="Proteomes" id="UP000772434">
    <property type="component" value="Unassembled WGS sequence"/>
</dbReference>
<sequence length="535" mass="57939">MIVTDDDTPASPAKSNAAMNPQSPSLEAAPPPAYGAAGRVIPQEQYQPYDAAGGSHPTRPLLPPNLTDLEASNAPRRRQSAGRRFCGAFAIALLVYVLAVILFGTFSVNIHGDRTRKQWHDNYPIPKDLAATSCTKVSEMKKTGYADRTNNYSFGTVTTSLSLPLSSETLFFLSRGALSNGVIRIAPSARLEDTEVARVDVNVRYEHFENTTDPSVLDSASVCLVQKKGIKKNVGVGMFSPQRWSAPWPYPSPRFTFDVTLVLPESRGPSLLHLNTLETDLPHFDHMFVHSLDEFVMFDKVVLKGGNGKIEVESLTTDDATIQTSNGEINIKSLKSHSTSIYTTNELIKGHFTTANSLQIKGINAKIIAEVDVVSQGEGGGKVTVETSNNAIEANIRIHDPSSLSYSRPSPSAASYTILATTQNAPINLVVAELPLDSMLNLASSSINGPVIVSLPATYEGLYTVSTTNAMSKVQVAPMEDPAGLGRRRMLGSNSPMDQGKKAPKISDQIYWDKKNREKGKVVVKSTNADVQLHL</sequence>
<name>A0A9P5Q6Q8_9AGAR</name>
<reference evidence="4" key="1">
    <citation type="submission" date="2020-11" db="EMBL/GenBank/DDBJ databases">
        <authorList>
            <consortium name="DOE Joint Genome Institute"/>
            <person name="Ahrendt S."/>
            <person name="Riley R."/>
            <person name="Andreopoulos W."/>
            <person name="Labutti K."/>
            <person name="Pangilinan J."/>
            <person name="Ruiz-Duenas F.J."/>
            <person name="Barrasa J.M."/>
            <person name="Sanchez-Garcia M."/>
            <person name="Camarero S."/>
            <person name="Miyauchi S."/>
            <person name="Serrano A."/>
            <person name="Linde D."/>
            <person name="Babiker R."/>
            <person name="Drula E."/>
            <person name="Ayuso-Fernandez I."/>
            <person name="Pacheco R."/>
            <person name="Padilla G."/>
            <person name="Ferreira P."/>
            <person name="Barriuso J."/>
            <person name="Kellner H."/>
            <person name="Castanera R."/>
            <person name="Alfaro M."/>
            <person name="Ramirez L."/>
            <person name="Pisabarro A.G."/>
            <person name="Kuo A."/>
            <person name="Tritt A."/>
            <person name="Lipzen A."/>
            <person name="He G."/>
            <person name="Yan M."/>
            <person name="Ng V."/>
            <person name="Cullen D."/>
            <person name="Martin F."/>
            <person name="Rosso M.-N."/>
            <person name="Henrissat B."/>
            <person name="Hibbett D."/>
            <person name="Martinez A.T."/>
            <person name="Grigoriev I.V."/>
        </authorList>
    </citation>
    <scope>NUCLEOTIDE SEQUENCE</scope>
    <source>
        <strain evidence="4">AH 40177</strain>
    </source>
</reference>
<gene>
    <name evidence="4" type="ORF">BDP27DRAFT_1415396</name>
</gene>
<evidence type="ECO:0000256" key="2">
    <source>
        <dbReference type="SAM" id="Phobius"/>
    </source>
</evidence>
<dbReference type="InterPro" id="IPR055754">
    <property type="entry name" value="DUF7330"/>
</dbReference>
<dbReference type="Pfam" id="PF24016">
    <property type="entry name" value="DUF7330"/>
    <property type="match status" value="1"/>
</dbReference>
<dbReference type="EMBL" id="JADNRY010000009">
    <property type="protein sequence ID" value="KAF9075622.1"/>
    <property type="molecule type" value="Genomic_DNA"/>
</dbReference>